<keyword evidence="4" id="KW-1185">Reference proteome</keyword>
<feature type="domain" description="PiggyBac transposable element-derived protein" evidence="2">
    <location>
        <begin position="56"/>
        <end position="108"/>
    </location>
</feature>
<accession>A0ABQ9E4X8</accession>
<sequence length="109" mass="12188">MFIDYTPDPQPKRPRLNNLPSGRGRGRGRGRGQPTPGISGTPARGRGPRGVAGDVDEVDTCNDEMKQFLAIDLLMGLVNLLSIEMYWTTKVLFNVPVFNLLMTRNRFQL</sequence>
<evidence type="ECO:0000259" key="2">
    <source>
        <dbReference type="Pfam" id="PF13843"/>
    </source>
</evidence>
<feature type="compositionally biased region" description="Low complexity" evidence="1">
    <location>
        <begin position="42"/>
        <end position="53"/>
    </location>
</feature>
<feature type="region of interest" description="Disordered" evidence="1">
    <location>
        <begin position="1"/>
        <end position="56"/>
    </location>
</feature>
<evidence type="ECO:0000313" key="4">
    <source>
        <dbReference type="Proteomes" id="UP001217089"/>
    </source>
</evidence>
<reference evidence="3 4" key="1">
    <citation type="submission" date="2022-12" db="EMBL/GenBank/DDBJ databases">
        <title>Chromosome-level genome of Tegillarca granosa.</title>
        <authorList>
            <person name="Kim J."/>
        </authorList>
    </citation>
    <scope>NUCLEOTIDE SEQUENCE [LARGE SCALE GENOMIC DNA]</scope>
    <source>
        <strain evidence="3">Teg-2019</strain>
        <tissue evidence="3">Adductor muscle</tissue>
    </source>
</reference>
<organism evidence="3 4">
    <name type="scientific">Tegillarca granosa</name>
    <name type="common">Malaysian cockle</name>
    <name type="synonym">Anadara granosa</name>
    <dbReference type="NCBI Taxonomy" id="220873"/>
    <lineage>
        <taxon>Eukaryota</taxon>
        <taxon>Metazoa</taxon>
        <taxon>Spiralia</taxon>
        <taxon>Lophotrochozoa</taxon>
        <taxon>Mollusca</taxon>
        <taxon>Bivalvia</taxon>
        <taxon>Autobranchia</taxon>
        <taxon>Pteriomorphia</taxon>
        <taxon>Arcoida</taxon>
        <taxon>Arcoidea</taxon>
        <taxon>Arcidae</taxon>
        <taxon>Tegillarca</taxon>
    </lineage>
</organism>
<dbReference type="Pfam" id="PF13843">
    <property type="entry name" value="DDE_Tnp_1_7"/>
    <property type="match status" value="1"/>
</dbReference>
<comment type="caution">
    <text evidence="3">The sequence shown here is derived from an EMBL/GenBank/DDBJ whole genome shotgun (WGS) entry which is preliminary data.</text>
</comment>
<evidence type="ECO:0000256" key="1">
    <source>
        <dbReference type="SAM" id="MobiDB-lite"/>
    </source>
</evidence>
<gene>
    <name evidence="3" type="ORF">KUTeg_021977</name>
</gene>
<evidence type="ECO:0000313" key="3">
    <source>
        <dbReference type="EMBL" id="KAJ8300458.1"/>
    </source>
</evidence>
<name>A0ABQ9E4X8_TEGGR</name>
<proteinExistence type="predicted"/>
<protein>
    <recommendedName>
        <fullName evidence="2">PiggyBac transposable element-derived protein domain-containing protein</fullName>
    </recommendedName>
</protein>
<dbReference type="EMBL" id="JARBDR010000919">
    <property type="protein sequence ID" value="KAJ8300458.1"/>
    <property type="molecule type" value="Genomic_DNA"/>
</dbReference>
<dbReference type="InterPro" id="IPR029526">
    <property type="entry name" value="PGBD"/>
</dbReference>
<dbReference type="Proteomes" id="UP001217089">
    <property type="component" value="Unassembled WGS sequence"/>
</dbReference>